<evidence type="ECO:0000256" key="3">
    <source>
        <dbReference type="ARBA" id="ARBA00048505"/>
    </source>
</evidence>
<proteinExistence type="predicted"/>
<evidence type="ECO:0000256" key="1">
    <source>
        <dbReference type="ARBA" id="ARBA00034221"/>
    </source>
</evidence>
<dbReference type="Proteomes" id="UP000187412">
    <property type="component" value="Unassembled WGS sequence"/>
</dbReference>
<accession>A0ABX3H8J3</accession>
<name>A0ABX3H8J3_PAEBO</name>
<dbReference type="PANTHER" id="PTHR42951:SF4">
    <property type="entry name" value="ACYL-COENZYME A THIOESTERASE MBLAC2"/>
    <property type="match status" value="1"/>
</dbReference>
<comment type="catalytic activity">
    <reaction evidence="1">
        <text>3',5'-cyclic CMP + H2O = CMP + H(+)</text>
        <dbReference type="Rhea" id="RHEA:72675"/>
        <dbReference type="ChEBI" id="CHEBI:15377"/>
        <dbReference type="ChEBI" id="CHEBI:15378"/>
        <dbReference type="ChEBI" id="CHEBI:58003"/>
        <dbReference type="ChEBI" id="CHEBI:60377"/>
    </reaction>
    <physiologicalReaction direction="left-to-right" evidence="1">
        <dbReference type="Rhea" id="RHEA:72676"/>
    </physiologicalReaction>
</comment>
<dbReference type="InterPro" id="IPR036866">
    <property type="entry name" value="RibonucZ/Hydroxyglut_hydro"/>
</dbReference>
<comment type="function">
    <text evidence="2">Counteracts the endogenous Pycsar antiviral defense system. Phosphodiesterase that enables metal-dependent hydrolysis of host cyclic nucleotide Pycsar defense signals such as cCMP and cUMP.</text>
</comment>
<dbReference type="PANTHER" id="PTHR42951">
    <property type="entry name" value="METALLO-BETA-LACTAMASE DOMAIN-CONTAINING"/>
    <property type="match status" value="1"/>
</dbReference>
<dbReference type="Pfam" id="PF00753">
    <property type="entry name" value="Lactamase_B"/>
    <property type="match status" value="1"/>
</dbReference>
<sequence length="307" mass="33630">MQQVSEGVWAAIVIPGSGALGNASIIDLGDVTVVVDTFSLPQAAEFLRSEAELLTGKPVKYIVNTHYHGDHHYGNQVFAGSIIISTVLTREVLNQGGAPDLNTWQSGLRNQIEMLEQGKKAAADPRLSEALGYEIADKAVLLAATPMIHRVTASVTFSQQLIIHGSARSITLLTYGGGHTESDAMVYIEDAKVLIAGDLILSHSHPAMLSGFPVAWIEILERIEREIDVNLVIPGHGGVTGRESIAEMISYLTDIQAYTENAAQSGESADRWLEKGIPAPYDHWMMSHVYEWNFRWLFNLLLKEERG</sequence>
<dbReference type="Gene3D" id="3.60.15.10">
    <property type="entry name" value="Ribonuclease Z/Hydroxyacylglutathione hydrolase-like"/>
    <property type="match status" value="1"/>
</dbReference>
<dbReference type="InterPro" id="IPR001279">
    <property type="entry name" value="Metallo-B-lactamas"/>
</dbReference>
<dbReference type="SUPFAM" id="SSF56281">
    <property type="entry name" value="Metallo-hydrolase/oxidoreductase"/>
    <property type="match status" value="1"/>
</dbReference>
<evidence type="ECO:0000313" key="6">
    <source>
        <dbReference type="Proteomes" id="UP000187412"/>
    </source>
</evidence>
<keyword evidence="6" id="KW-1185">Reference proteome</keyword>
<gene>
    <name evidence="5" type="ORF">BSK56_19540</name>
</gene>
<dbReference type="CDD" id="cd16282">
    <property type="entry name" value="metallo-hydrolase-like_MBL-fold"/>
    <property type="match status" value="1"/>
</dbReference>
<reference evidence="5 6" key="1">
    <citation type="submission" date="2016-10" db="EMBL/GenBank/DDBJ databases">
        <title>Paenibacillus species isolates.</title>
        <authorList>
            <person name="Beno S.M."/>
        </authorList>
    </citation>
    <scope>NUCLEOTIDE SEQUENCE [LARGE SCALE GENOMIC DNA]</scope>
    <source>
        <strain evidence="5 6">FSL H7-0744</strain>
    </source>
</reference>
<protein>
    <recommendedName>
        <fullName evidence="4">Metallo-beta-lactamase domain-containing protein</fullName>
    </recommendedName>
</protein>
<dbReference type="EMBL" id="MPTB01000026">
    <property type="protein sequence ID" value="OMD45321.1"/>
    <property type="molecule type" value="Genomic_DNA"/>
</dbReference>
<dbReference type="SMART" id="SM00849">
    <property type="entry name" value="Lactamase_B"/>
    <property type="match status" value="1"/>
</dbReference>
<comment type="caution">
    <text evidence="5">The sequence shown here is derived from an EMBL/GenBank/DDBJ whole genome shotgun (WGS) entry which is preliminary data.</text>
</comment>
<evidence type="ECO:0000259" key="4">
    <source>
        <dbReference type="SMART" id="SM00849"/>
    </source>
</evidence>
<comment type="catalytic activity">
    <reaction evidence="3">
        <text>3',5'-cyclic UMP + H2O = UMP + H(+)</text>
        <dbReference type="Rhea" id="RHEA:70575"/>
        <dbReference type="ChEBI" id="CHEBI:15377"/>
        <dbReference type="ChEBI" id="CHEBI:15378"/>
        <dbReference type="ChEBI" id="CHEBI:57865"/>
        <dbReference type="ChEBI" id="CHEBI:184387"/>
    </reaction>
    <physiologicalReaction direction="left-to-right" evidence="3">
        <dbReference type="Rhea" id="RHEA:70576"/>
    </physiologicalReaction>
</comment>
<organism evidence="5 6">
    <name type="scientific">Paenibacillus borealis</name>
    <dbReference type="NCBI Taxonomy" id="160799"/>
    <lineage>
        <taxon>Bacteria</taxon>
        <taxon>Bacillati</taxon>
        <taxon>Bacillota</taxon>
        <taxon>Bacilli</taxon>
        <taxon>Bacillales</taxon>
        <taxon>Paenibacillaceae</taxon>
        <taxon>Paenibacillus</taxon>
    </lineage>
</organism>
<evidence type="ECO:0000256" key="2">
    <source>
        <dbReference type="ARBA" id="ARBA00034301"/>
    </source>
</evidence>
<feature type="domain" description="Metallo-beta-lactamase" evidence="4">
    <location>
        <begin position="20"/>
        <end position="236"/>
    </location>
</feature>
<dbReference type="InterPro" id="IPR050855">
    <property type="entry name" value="NDM-1-like"/>
</dbReference>
<evidence type="ECO:0000313" key="5">
    <source>
        <dbReference type="EMBL" id="OMD45321.1"/>
    </source>
</evidence>